<protein>
    <recommendedName>
        <fullName evidence="2">ORF6C domain-containing protein</fullName>
    </recommendedName>
</protein>
<keyword evidence="4" id="KW-1185">Reference proteome</keyword>
<reference evidence="4" key="1">
    <citation type="journal article" date="2019" name="Int. J. Syst. Evol. Microbiol.">
        <title>The Global Catalogue of Microorganisms (GCM) 10K type strain sequencing project: providing services to taxonomists for standard genome sequencing and annotation.</title>
        <authorList>
            <consortium name="The Broad Institute Genomics Platform"/>
            <consortium name="The Broad Institute Genome Sequencing Center for Infectious Disease"/>
            <person name="Wu L."/>
            <person name="Ma J."/>
        </authorList>
    </citation>
    <scope>NUCLEOTIDE SEQUENCE [LARGE SCALE GENOMIC DNA]</scope>
    <source>
        <strain evidence="4">JCM 1417</strain>
    </source>
</reference>
<feature type="domain" description="ORF6C" evidence="2">
    <location>
        <begin position="113"/>
        <end position="225"/>
    </location>
</feature>
<name>A0ABP3W594_CLOSU</name>
<sequence length="240" mass="28032">MNKLENKLSSREVAEMMELKQHSDLLRKIDGINKDFTESKIAFSKYWTEDTYKDNSGKSNREFLITKRGCEFLANKTTGTKGNLFTDRYMDRFEEIKEYIEEETQKVLSPKEQLKLQLQILEEQDQKIEGVVVRVDNLENTMTINHGQACNVKLAVDLTVRKLCCGSESASYLNKALRRRVYSFVWRSIKDYFNVTAYHNILRKDVDKAINYIGNLSLQGGLLREVQETNNQMCFRKEVI</sequence>
<evidence type="ECO:0000256" key="1">
    <source>
        <dbReference type="SAM" id="Coils"/>
    </source>
</evidence>
<feature type="coiled-coil region" evidence="1">
    <location>
        <begin position="111"/>
        <end position="141"/>
    </location>
</feature>
<dbReference type="InterPro" id="IPR014054">
    <property type="entry name" value="Phage_regulatory_Rha"/>
</dbReference>
<dbReference type="EMBL" id="BAAACI010000006">
    <property type="protein sequence ID" value="GAA0774422.1"/>
    <property type="molecule type" value="Genomic_DNA"/>
</dbReference>
<evidence type="ECO:0000313" key="3">
    <source>
        <dbReference type="EMBL" id="GAA0774422.1"/>
    </source>
</evidence>
<keyword evidence="1" id="KW-0175">Coiled coil</keyword>
<dbReference type="RefSeq" id="WP_343826689.1">
    <property type="nucleotide sequence ID" value="NZ_BAAACI010000006.1"/>
</dbReference>
<dbReference type="InterPro" id="IPR018878">
    <property type="entry name" value="ORF6C_dom"/>
</dbReference>
<dbReference type="Proteomes" id="UP001501047">
    <property type="component" value="Unassembled WGS sequence"/>
</dbReference>
<dbReference type="Pfam" id="PF09669">
    <property type="entry name" value="Phage_pRha"/>
    <property type="match status" value="1"/>
</dbReference>
<proteinExistence type="predicted"/>
<dbReference type="Pfam" id="PF10552">
    <property type="entry name" value="ORF6C"/>
    <property type="match status" value="1"/>
</dbReference>
<gene>
    <name evidence="3" type="ORF">GCM10008908_24230</name>
</gene>
<organism evidence="3 4">
    <name type="scientific">Clostridium subterminale</name>
    <dbReference type="NCBI Taxonomy" id="1550"/>
    <lineage>
        <taxon>Bacteria</taxon>
        <taxon>Bacillati</taxon>
        <taxon>Bacillota</taxon>
        <taxon>Clostridia</taxon>
        <taxon>Eubacteriales</taxon>
        <taxon>Clostridiaceae</taxon>
        <taxon>Clostridium</taxon>
    </lineage>
</organism>
<accession>A0ABP3W594</accession>
<evidence type="ECO:0000313" key="4">
    <source>
        <dbReference type="Proteomes" id="UP001501047"/>
    </source>
</evidence>
<comment type="caution">
    <text evidence="3">The sequence shown here is derived from an EMBL/GenBank/DDBJ whole genome shotgun (WGS) entry which is preliminary data.</text>
</comment>
<evidence type="ECO:0000259" key="2">
    <source>
        <dbReference type="Pfam" id="PF10552"/>
    </source>
</evidence>